<reference evidence="1 2" key="1">
    <citation type="journal article" date="2016" name="Nat. Commun.">
        <title>Thousands of microbial genomes shed light on interconnected biogeochemical processes in an aquifer system.</title>
        <authorList>
            <person name="Anantharaman K."/>
            <person name="Brown C.T."/>
            <person name="Hug L.A."/>
            <person name="Sharon I."/>
            <person name="Castelle C.J."/>
            <person name="Probst A.J."/>
            <person name="Thomas B.C."/>
            <person name="Singh A."/>
            <person name="Wilkins M.J."/>
            <person name="Karaoz U."/>
            <person name="Brodie E.L."/>
            <person name="Williams K.H."/>
            <person name="Hubbard S.S."/>
            <person name="Banfield J.F."/>
        </authorList>
    </citation>
    <scope>NUCLEOTIDE SEQUENCE [LARGE SCALE GENOMIC DNA]</scope>
</reference>
<sequence length="239" mass="26484">MVLLKIVSLDISESVVINSLEDMKSQAEVLTGEPKKLAAYLQEQGLAMAIPAIIKKLNTPGFLDETLKLLTQQVVGGGTSSSRIDAERGSDSYYQLLCNKHGRPVISAYERQMKGAGVLIDIEKLSLSWLLKLEVIRDLVANNGFTVASGPIPETAGFIAVTSNSSVIYVASGQDSRKILYHNMVRPEDIVEKNGNEFDLKSRVYLRDFKSSDLLFIAYKEGVRIEALKDIWRQISDLF</sequence>
<proteinExistence type="predicted"/>
<protein>
    <submittedName>
        <fullName evidence="1">Uncharacterized protein</fullName>
    </submittedName>
</protein>
<dbReference type="Proteomes" id="UP000179242">
    <property type="component" value="Unassembled WGS sequence"/>
</dbReference>
<dbReference type="EMBL" id="MEUJ01000002">
    <property type="protein sequence ID" value="OGC40718.1"/>
    <property type="molecule type" value="Genomic_DNA"/>
</dbReference>
<name>A0A1F4U6Y1_UNCSA</name>
<gene>
    <name evidence="1" type="ORF">A2438_00240</name>
</gene>
<accession>A0A1F4U6Y1</accession>
<evidence type="ECO:0000313" key="1">
    <source>
        <dbReference type="EMBL" id="OGC40718.1"/>
    </source>
</evidence>
<organism evidence="1 2">
    <name type="scientific">candidate division WOR-1 bacterium RIFOXYC2_FULL_46_14</name>
    <dbReference type="NCBI Taxonomy" id="1802587"/>
    <lineage>
        <taxon>Bacteria</taxon>
        <taxon>Bacillati</taxon>
        <taxon>Saganbacteria</taxon>
    </lineage>
</organism>
<comment type="caution">
    <text evidence="1">The sequence shown here is derived from an EMBL/GenBank/DDBJ whole genome shotgun (WGS) entry which is preliminary data.</text>
</comment>
<evidence type="ECO:0000313" key="2">
    <source>
        <dbReference type="Proteomes" id="UP000179242"/>
    </source>
</evidence>
<dbReference type="AlphaFoldDB" id="A0A1F4U6Y1"/>